<protein>
    <submittedName>
        <fullName evidence="7">Pancreatic lipase-related protein 2</fullName>
    </submittedName>
</protein>
<dbReference type="SUPFAM" id="SSF53474">
    <property type="entry name" value="alpha/beta-Hydrolases"/>
    <property type="match status" value="1"/>
</dbReference>
<dbReference type="Pfam" id="PF00151">
    <property type="entry name" value="Lipase"/>
    <property type="match status" value="1"/>
</dbReference>
<dbReference type="PANTHER" id="PTHR11610">
    <property type="entry name" value="LIPASE"/>
    <property type="match status" value="1"/>
</dbReference>
<comment type="similarity">
    <text evidence="2 4">Belongs to the AB hydrolase superfamily. Lipase family.</text>
</comment>
<gene>
    <name evidence="7" type="ORF">KUF71_006926</name>
</gene>
<evidence type="ECO:0000259" key="6">
    <source>
        <dbReference type="Pfam" id="PF00151"/>
    </source>
</evidence>
<evidence type="ECO:0000313" key="7">
    <source>
        <dbReference type="EMBL" id="KAK3917395.1"/>
    </source>
</evidence>
<evidence type="ECO:0000256" key="1">
    <source>
        <dbReference type="ARBA" id="ARBA00004613"/>
    </source>
</evidence>
<sequence length="462" mass="49799">MGHRHGCDKDGAGTPYMTSLLPRGIDRGCCRINLDADVQFYQYLRTGESLRARVAPRGAGAAGPGIGIDPKLPVVVYVHGFGDSSAGTSATMMRKAYFAAGWDVNFVAMDWAPLATFPWYAQAVANSQVAGQALARFLEGLVKDGVSPARTHVVGFSLGAEVAGFAGKNLTKSGIQLGRITGLDPAFPLFRWTREEGHLSSGDAAFVDVIHTDSGVYGVAFPIGDADFFPNGGARQPGCSVREQRARGEMYPGGFSSCSHSRAWQLYAESVVEPTSFPALRCRTDRDFRSGQCGERVADTWRRRLLRTAHKHVGAVNVSVPAAASREEEPDVAFMGVLASRATDSTSSRPTTVFRLPGSWSSLQFGRGRSGLLSASGCVVSAAFLFICLKLIFNLLFFVVISEPGLPTLTLGFCYLQVYIQLKESLSIQSNLCVGLMQKVIQLCVSIKHKMINFATSIFILT</sequence>
<dbReference type="AlphaFoldDB" id="A0AAE1H9U4"/>
<dbReference type="EMBL" id="JAHWGI010000723">
    <property type="protein sequence ID" value="KAK3917395.1"/>
    <property type="molecule type" value="Genomic_DNA"/>
</dbReference>
<evidence type="ECO:0000313" key="8">
    <source>
        <dbReference type="Proteomes" id="UP001219518"/>
    </source>
</evidence>
<feature type="transmembrane region" description="Helical" evidence="5">
    <location>
        <begin position="372"/>
        <end position="399"/>
    </location>
</feature>
<feature type="domain" description="Lipase" evidence="6">
    <location>
        <begin position="72"/>
        <end position="293"/>
    </location>
</feature>
<dbReference type="InterPro" id="IPR029058">
    <property type="entry name" value="AB_hydrolase_fold"/>
</dbReference>
<dbReference type="InterPro" id="IPR033906">
    <property type="entry name" value="Lipase_N"/>
</dbReference>
<evidence type="ECO:0000256" key="5">
    <source>
        <dbReference type="SAM" id="Phobius"/>
    </source>
</evidence>
<comment type="subcellular location">
    <subcellularLocation>
        <location evidence="1">Secreted</location>
    </subcellularLocation>
</comment>
<accession>A0AAE1H9U4</accession>
<dbReference type="Gene3D" id="3.40.50.1820">
    <property type="entry name" value="alpha/beta hydrolase"/>
    <property type="match status" value="1"/>
</dbReference>
<reference evidence="7" key="1">
    <citation type="submission" date="2021-07" db="EMBL/GenBank/DDBJ databases">
        <authorList>
            <person name="Catto M.A."/>
            <person name="Jacobson A."/>
            <person name="Kennedy G."/>
            <person name="Labadie P."/>
            <person name="Hunt B.G."/>
            <person name="Srinivasan R."/>
        </authorList>
    </citation>
    <scope>NUCLEOTIDE SEQUENCE</scope>
    <source>
        <strain evidence="7">PL_HMW_Pooled</strain>
        <tissue evidence="7">Head</tissue>
    </source>
</reference>
<dbReference type="GO" id="GO:0005615">
    <property type="term" value="C:extracellular space"/>
    <property type="evidence" value="ECO:0007669"/>
    <property type="project" value="TreeGrafter"/>
</dbReference>
<reference evidence="7" key="2">
    <citation type="journal article" date="2023" name="BMC Genomics">
        <title>Pest status, molecular evolution, and epigenetic factors derived from the genome assembly of Frankliniella fusca, a thysanopteran phytovirus vector.</title>
        <authorList>
            <person name="Catto M.A."/>
            <person name="Labadie P.E."/>
            <person name="Jacobson A.L."/>
            <person name="Kennedy G.G."/>
            <person name="Srinivasan R."/>
            <person name="Hunt B.G."/>
        </authorList>
    </citation>
    <scope>NUCLEOTIDE SEQUENCE</scope>
    <source>
        <strain evidence="7">PL_HMW_Pooled</strain>
    </source>
</reference>
<comment type="caution">
    <text evidence="7">The sequence shown here is derived from an EMBL/GenBank/DDBJ whole genome shotgun (WGS) entry which is preliminary data.</text>
</comment>
<evidence type="ECO:0000256" key="3">
    <source>
        <dbReference type="ARBA" id="ARBA00022525"/>
    </source>
</evidence>
<dbReference type="GO" id="GO:0017171">
    <property type="term" value="F:serine hydrolase activity"/>
    <property type="evidence" value="ECO:0007669"/>
    <property type="project" value="TreeGrafter"/>
</dbReference>
<evidence type="ECO:0000256" key="2">
    <source>
        <dbReference type="ARBA" id="ARBA00010701"/>
    </source>
</evidence>
<keyword evidence="3" id="KW-0964">Secreted</keyword>
<keyword evidence="5" id="KW-0472">Membrane</keyword>
<organism evidence="7 8">
    <name type="scientific">Frankliniella fusca</name>
    <dbReference type="NCBI Taxonomy" id="407009"/>
    <lineage>
        <taxon>Eukaryota</taxon>
        <taxon>Metazoa</taxon>
        <taxon>Ecdysozoa</taxon>
        <taxon>Arthropoda</taxon>
        <taxon>Hexapoda</taxon>
        <taxon>Insecta</taxon>
        <taxon>Pterygota</taxon>
        <taxon>Neoptera</taxon>
        <taxon>Paraneoptera</taxon>
        <taxon>Thysanoptera</taxon>
        <taxon>Terebrantia</taxon>
        <taxon>Thripoidea</taxon>
        <taxon>Thripidae</taxon>
        <taxon>Frankliniella</taxon>
    </lineage>
</organism>
<dbReference type="Proteomes" id="UP001219518">
    <property type="component" value="Unassembled WGS sequence"/>
</dbReference>
<evidence type="ECO:0000256" key="4">
    <source>
        <dbReference type="RuleBase" id="RU004262"/>
    </source>
</evidence>
<keyword evidence="5" id="KW-0812">Transmembrane</keyword>
<dbReference type="PANTHER" id="PTHR11610:SF169">
    <property type="entry name" value="GH15759P-RELATED"/>
    <property type="match status" value="1"/>
</dbReference>
<name>A0AAE1H9U4_9NEOP</name>
<dbReference type="InterPro" id="IPR000734">
    <property type="entry name" value="TAG_lipase"/>
</dbReference>
<keyword evidence="8" id="KW-1185">Reference proteome</keyword>
<dbReference type="CDD" id="cd00707">
    <property type="entry name" value="Pancreat_lipase_like"/>
    <property type="match status" value="1"/>
</dbReference>
<proteinExistence type="inferred from homology"/>
<dbReference type="GO" id="GO:0016298">
    <property type="term" value="F:lipase activity"/>
    <property type="evidence" value="ECO:0007669"/>
    <property type="project" value="InterPro"/>
</dbReference>
<dbReference type="GO" id="GO:0016042">
    <property type="term" value="P:lipid catabolic process"/>
    <property type="evidence" value="ECO:0007669"/>
    <property type="project" value="TreeGrafter"/>
</dbReference>
<dbReference type="InterPro" id="IPR013818">
    <property type="entry name" value="Lipase"/>
</dbReference>
<keyword evidence="5" id="KW-1133">Transmembrane helix</keyword>